<dbReference type="EMBL" id="RHIB01000001">
    <property type="protein sequence ID" value="RNA69262.1"/>
    <property type="molecule type" value="Genomic_DNA"/>
</dbReference>
<dbReference type="NCBIfam" id="TIGR02861">
    <property type="entry name" value="SASP_H"/>
    <property type="match status" value="1"/>
</dbReference>
<dbReference type="GO" id="GO:0042601">
    <property type="term" value="C:endospore-forming forespore"/>
    <property type="evidence" value="ECO:0007669"/>
    <property type="project" value="InterPro"/>
</dbReference>
<dbReference type="RefSeq" id="WP_122896783.1">
    <property type="nucleotide sequence ID" value="NZ_RHIB01000001.1"/>
</dbReference>
<dbReference type="Proteomes" id="UP000278746">
    <property type="component" value="Unassembled WGS sequence"/>
</dbReference>
<dbReference type="HAMAP" id="MF_00667">
    <property type="entry name" value="SspH"/>
    <property type="match status" value="1"/>
</dbReference>
<organism evidence="6 7">
    <name type="scientific">Alteribacter keqinensis</name>
    <dbReference type="NCBI Taxonomy" id="2483800"/>
    <lineage>
        <taxon>Bacteria</taxon>
        <taxon>Bacillati</taxon>
        <taxon>Bacillota</taxon>
        <taxon>Bacilli</taxon>
        <taxon>Bacillales</taxon>
        <taxon>Bacillaceae</taxon>
        <taxon>Alteribacter</taxon>
    </lineage>
</organism>
<gene>
    <name evidence="4" type="primary">sspH</name>
    <name evidence="6" type="ORF">EBO34_04765</name>
</gene>
<keyword evidence="3 4" id="KW-0749">Sporulation</keyword>
<dbReference type="Pfam" id="PF08141">
    <property type="entry name" value="SspH"/>
    <property type="match status" value="1"/>
</dbReference>
<evidence type="ECO:0000313" key="6">
    <source>
        <dbReference type="EMBL" id="RNA69262.1"/>
    </source>
</evidence>
<name>A0A3M7TWI8_9BACI</name>
<comment type="caution">
    <text evidence="6">The sequence shown here is derived from an EMBL/GenBank/DDBJ whole genome shotgun (WGS) entry which is preliminary data.</text>
</comment>
<dbReference type="GO" id="GO:0030436">
    <property type="term" value="P:asexual sporulation"/>
    <property type="evidence" value="ECO:0007669"/>
    <property type="project" value="UniProtKB-UniRule"/>
</dbReference>
<keyword evidence="7" id="KW-1185">Reference proteome</keyword>
<dbReference type="GO" id="GO:0030435">
    <property type="term" value="P:sporulation resulting in formation of a cellular spore"/>
    <property type="evidence" value="ECO:0007669"/>
    <property type="project" value="UniProtKB-KW"/>
</dbReference>
<evidence type="ECO:0000256" key="4">
    <source>
        <dbReference type="HAMAP-Rule" id="MF_00667"/>
    </source>
</evidence>
<evidence type="ECO:0000256" key="5">
    <source>
        <dbReference type="SAM" id="MobiDB-lite"/>
    </source>
</evidence>
<comment type="similarity">
    <text evidence="2 4">Belongs to the SspH family.</text>
</comment>
<sequence length="60" mass="6971">MDAMRAQEIVDSAKEHNVFFNGTRVWIQHVDSEMDTARVFPAKDPDDEMTVPLDQLQEQH</sequence>
<reference evidence="6 7" key="1">
    <citation type="submission" date="2018-10" db="EMBL/GenBank/DDBJ databases">
        <title>Bacillus Keqinensis sp. nov., a moderately halophilic bacterium isolated from a saline-alkaline lake.</title>
        <authorList>
            <person name="Wang H."/>
        </authorList>
    </citation>
    <scope>NUCLEOTIDE SEQUENCE [LARGE SCALE GENOMIC DNA]</scope>
    <source>
        <strain evidence="6 7">KQ-3</strain>
    </source>
</reference>
<proteinExistence type="evidence at transcript level"/>
<evidence type="ECO:0000256" key="3">
    <source>
        <dbReference type="ARBA" id="ARBA00022969"/>
    </source>
</evidence>
<feature type="region of interest" description="Disordered" evidence="5">
    <location>
        <begin position="40"/>
        <end position="60"/>
    </location>
</feature>
<evidence type="ECO:0000313" key="7">
    <source>
        <dbReference type="Proteomes" id="UP000278746"/>
    </source>
</evidence>
<dbReference type="AlphaFoldDB" id="A0A3M7TWI8"/>
<comment type="induction">
    <text evidence="4">Expressed only in the forespore compartment of sporulating cells.</text>
</comment>
<accession>A0A3M7TWI8</accession>
<dbReference type="OrthoDB" id="2721675at2"/>
<protein>
    <recommendedName>
        <fullName evidence="4">Small, acid-soluble spore protein H</fullName>
        <shortName evidence="4">SASP H</shortName>
    </recommendedName>
</protein>
<dbReference type="InterPro" id="IPR012610">
    <property type="entry name" value="SASP_SspH"/>
</dbReference>
<evidence type="ECO:0000256" key="1">
    <source>
        <dbReference type="ARBA" id="ARBA00004288"/>
    </source>
</evidence>
<comment type="subcellular location">
    <subcellularLocation>
        <location evidence="1 4">Spore core</location>
    </subcellularLocation>
</comment>
<evidence type="ECO:0000256" key="2">
    <source>
        <dbReference type="ARBA" id="ARBA00006573"/>
    </source>
</evidence>